<evidence type="ECO:0000313" key="3">
    <source>
        <dbReference type="EMBL" id="KAK3352471.1"/>
    </source>
</evidence>
<keyword evidence="2" id="KW-0732">Signal</keyword>
<dbReference type="Proteomes" id="UP001275084">
    <property type="component" value="Unassembled WGS sequence"/>
</dbReference>
<evidence type="ECO:0000256" key="1">
    <source>
        <dbReference type="SAM" id="MobiDB-lite"/>
    </source>
</evidence>
<reference evidence="3" key="2">
    <citation type="submission" date="2023-06" db="EMBL/GenBank/DDBJ databases">
        <authorList>
            <consortium name="Lawrence Berkeley National Laboratory"/>
            <person name="Haridas S."/>
            <person name="Hensen N."/>
            <person name="Bonometti L."/>
            <person name="Westerberg I."/>
            <person name="Brannstrom I.O."/>
            <person name="Guillou S."/>
            <person name="Cros-Aarteil S."/>
            <person name="Calhoun S."/>
            <person name="Kuo A."/>
            <person name="Mondo S."/>
            <person name="Pangilinan J."/>
            <person name="Riley R."/>
            <person name="Labutti K."/>
            <person name="Andreopoulos B."/>
            <person name="Lipzen A."/>
            <person name="Chen C."/>
            <person name="Yanf M."/>
            <person name="Daum C."/>
            <person name="Ng V."/>
            <person name="Clum A."/>
            <person name="Steindorff A."/>
            <person name="Ohm R."/>
            <person name="Martin F."/>
            <person name="Silar P."/>
            <person name="Natvig D."/>
            <person name="Lalanne C."/>
            <person name="Gautier V."/>
            <person name="Ament-Velasquez S.L."/>
            <person name="Kruys A."/>
            <person name="Hutchinson M.I."/>
            <person name="Powell A.J."/>
            <person name="Barry K."/>
            <person name="Miller A.N."/>
            <person name="Grigoriev I.V."/>
            <person name="Debuchy R."/>
            <person name="Gladieux P."/>
            <person name="Thoren M.H."/>
            <person name="Johannesson H."/>
        </authorList>
    </citation>
    <scope>NUCLEOTIDE SEQUENCE</scope>
    <source>
        <strain evidence="3">CBS 955.72</strain>
    </source>
</reference>
<protein>
    <submittedName>
        <fullName evidence="3">Uncharacterized protein</fullName>
    </submittedName>
</protein>
<name>A0AAJ0HH06_9PEZI</name>
<feature type="chain" id="PRO_5042619152" evidence="2">
    <location>
        <begin position="23"/>
        <end position="332"/>
    </location>
</feature>
<proteinExistence type="predicted"/>
<evidence type="ECO:0000313" key="4">
    <source>
        <dbReference type="Proteomes" id="UP001275084"/>
    </source>
</evidence>
<feature type="compositionally biased region" description="Basic residues" evidence="1">
    <location>
        <begin position="298"/>
        <end position="313"/>
    </location>
</feature>
<evidence type="ECO:0000256" key="2">
    <source>
        <dbReference type="SAM" id="SignalP"/>
    </source>
</evidence>
<comment type="caution">
    <text evidence="3">The sequence shown here is derived from an EMBL/GenBank/DDBJ whole genome shotgun (WGS) entry which is preliminary data.</text>
</comment>
<gene>
    <name evidence="3" type="ORF">B0T25DRAFT_580390</name>
</gene>
<sequence length="332" mass="35684">MSMSLARTALCGFAAFALGASASPLAKCAVISLIYAAGRLEWRNQRAVVDCLAGEYEVGPNTSAPATQLCRVSERDSNGSNGQLVHNNETHDLEASIASPSANPEDHLEVFYDAIDVLLPAGKESLGVLDAAFNAHLLAHEEDTIQGDGILIRKRVATCDESATTETHSRSSSLSSTTLFLFDGGNSHDQPGSPTTDVSFEDSICSELRLGDESPEGTKTGCFFNIRDDVTTSNKYSLKPSDLTDAVEVLSSPVPFTVSEDTTLNEGSPTNSQPDQGCSILDEEQTPGASLFVPGMPRRNKQRKEKQISPRRARQAERLRQWTLASSPLAKH</sequence>
<dbReference type="EMBL" id="JAUIQD010000004">
    <property type="protein sequence ID" value="KAK3352471.1"/>
    <property type="molecule type" value="Genomic_DNA"/>
</dbReference>
<feature type="region of interest" description="Disordered" evidence="1">
    <location>
        <begin position="288"/>
        <end position="332"/>
    </location>
</feature>
<organism evidence="3 4">
    <name type="scientific">Lasiosphaeria hispida</name>
    <dbReference type="NCBI Taxonomy" id="260671"/>
    <lineage>
        <taxon>Eukaryota</taxon>
        <taxon>Fungi</taxon>
        <taxon>Dikarya</taxon>
        <taxon>Ascomycota</taxon>
        <taxon>Pezizomycotina</taxon>
        <taxon>Sordariomycetes</taxon>
        <taxon>Sordariomycetidae</taxon>
        <taxon>Sordariales</taxon>
        <taxon>Lasiosphaeriaceae</taxon>
        <taxon>Lasiosphaeria</taxon>
    </lineage>
</organism>
<dbReference type="AlphaFoldDB" id="A0AAJ0HH06"/>
<feature type="signal peptide" evidence="2">
    <location>
        <begin position="1"/>
        <end position="22"/>
    </location>
</feature>
<keyword evidence="4" id="KW-1185">Reference proteome</keyword>
<accession>A0AAJ0HH06</accession>
<reference evidence="3" key="1">
    <citation type="journal article" date="2023" name="Mol. Phylogenet. Evol.">
        <title>Genome-scale phylogeny and comparative genomics of the fungal order Sordariales.</title>
        <authorList>
            <person name="Hensen N."/>
            <person name="Bonometti L."/>
            <person name="Westerberg I."/>
            <person name="Brannstrom I.O."/>
            <person name="Guillou S."/>
            <person name="Cros-Aarteil S."/>
            <person name="Calhoun S."/>
            <person name="Haridas S."/>
            <person name="Kuo A."/>
            <person name="Mondo S."/>
            <person name="Pangilinan J."/>
            <person name="Riley R."/>
            <person name="LaButti K."/>
            <person name="Andreopoulos B."/>
            <person name="Lipzen A."/>
            <person name="Chen C."/>
            <person name="Yan M."/>
            <person name="Daum C."/>
            <person name="Ng V."/>
            <person name="Clum A."/>
            <person name="Steindorff A."/>
            <person name="Ohm R.A."/>
            <person name="Martin F."/>
            <person name="Silar P."/>
            <person name="Natvig D.O."/>
            <person name="Lalanne C."/>
            <person name="Gautier V."/>
            <person name="Ament-Velasquez S.L."/>
            <person name="Kruys A."/>
            <person name="Hutchinson M.I."/>
            <person name="Powell A.J."/>
            <person name="Barry K."/>
            <person name="Miller A.N."/>
            <person name="Grigoriev I.V."/>
            <person name="Debuchy R."/>
            <person name="Gladieux P."/>
            <person name="Hiltunen Thoren M."/>
            <person name="Johannesson H."/>
        </authorList>
    </citation>
    <scope>NUCLEOTIDE SEQUENCE</scope>
    <source>
        <strain evidence="3">CBS 955.72</strain>
    </source>
</reference>